<keyword evidence="2" id="KW-0472">Membrane</keyword>
<gene>
    <name evidence="4" type="ORF">SDC9_134767</name>
</gene>
<protein>
    <recommendedName>
        <fullName evidence="3">PASTA domain-containing protein</fullName>
    </recommendedName>
</protein>
<reference evidence="4" key="1">
    <citation type="submission" date="2019-08" db="EMBL/GenBank/DDBJ databases">
        <authorList>
            <person name="Kucharzyk K."/>
            <person name="Murdoch R.W."/>
            <person name="Higgins S."/>
            <person name="Loffler F."/>
        </authorList>
    </citation>
    <scope>NUCLEOTIDE SEQUENCE</scope>
</reference>
<feature type="domain" description="PASTA" evidence="3">
    <location>
        <begin position="141"/>
        <end position="207"/>
    </location>
</feature>
<name>A0A645DEH6_9ZZZZ</name>
<feature type="transmembrane region" description="Helical" evidence="2">
    <location>
        <begin position="41"/>
        <end position="65"/>
    </location>
</feature>
<dbReference type="EMBL" id="VSSQ01035451">
    <property type="protein sequence ID" value="MPM87667.1"/>
    <property type="molecule type" value="Genomic_DNA"/>
</dbReference>
<dbReference type="CDD" id="cd06577">
    <property type="entry name" value="PASTA_pknB"/>
    <property type="match status" value="3"/>
</dbReference>
<dbReference type="Pfam" id="PF03793">
    <property type="entry name" value="PASTA"/>
    <property type="match status" value="3"/>
</dbReference>
<accession>A0A645DEH6</accession>
<sequence length="402" mass="42370">MKEDLPARYIGKVLNNIKNKQPAQGAKPQKPAGKKKSKLRFTVPIIAGLAVACAVGSFILCFMIFKTSGLFSSKPDVEVVKFTDMSLADVKANAEYNDNFKLVVEENYNPNVAEGVIYDQSPKPPKIVKQGTKIKVKVSLGKQEVKVPELTGMTRGEAEKELTKLGLSVSIVPEQSDTVAEGNVIHFSPEKGTVLTSGDAVTLYVSRAARSDKVVVPDLTGLPSSSDATKALEPLRLRLGTVTTAESTLPGGTVLSQDPVASTEVAVGTKVNIVISTGVVTPTNKQITVTVVFDQYMTNGHWSASFPGGESSFDVTDTNRTWSFVTTGTSGPASINFSNGRVVEINFDNPAPVTITFEGAKPTPTPAPTPTPVPTPTPTAAPTPTPVPTAAPTPEPTPVTGP</sequence>
<evidence type="ECO:0000259" key="3">
    <source>
        <dbReference type="PROSITE" id="PS51178"/>
    </source>
</evidence>
<dbReference type="SUPFAM" id="SSF54184">
    <property type="entry name" value="Penicillin-binding protein 2x (pbp-2x), c-terminal domain"/>
    <property type="match status" value="1"/>
</dbReference>
<evidence type="ECO:0000256" key="2">
    <source>
        <dbReference type="SAM" id="Phobius"/>
    </source>
</evidence>
<dbReference type="InterPro" id="IPR005543">
    <property type="entry name" value="PASTA_dom"/>
</dbReference>
<feature type="domain" description="PASTA" evidence="3">
    <location>
        <begin position="73"/>
        <end position="140"/>
    </location>
</feature>
<keyword evidence="2" id="KW-0812">Transmembrane</keyword>
<feature type="domain" description="PASTA" evidence="3">
    <location>
        <begin position="210"/>
        <end position="277"/>
    </location>
</feature>
<dbReference type="SMART" id="SM00740">
    <property type="entry name" value="PASTA"/>
    <property type="match status" value="3"/>
</dbReference>
<organism evidence="4">
    <name type="scientific">bioreactor metagenome</name>
    <dbReference type="NCBI Taxonomy" id="1076179"/>
    <lineage>
        <taxon>unclassified sequences</taxon>
        <taxon>metagenomes</taxon>
        <taxon>ecological metagenomes</taxon>
    </lineage>
</organism>
<feature type="region of interest" description="Disordered" evidence="1">
    <location>
        <begin position="354"/>
        <end position="402"/>
    </location>
</feature>
<evidence type="ECO:0000256" key="1">
    <source>
        <dbReference type="SAM" id="MobiDB-lite"/>
    </source>
</evidence>
<feature type="compositionally biased region" description="Pro residues" evidence="1">
    <location>
        <begin position="363"/>
        <end position="402"/>
    </location>
</feature>
<dbReference type="AlphaFoldDB" id="A0A645DEH6"/>
<evidence type="ECO:0000313" key="4">
    <source>
        <dbReference type="EMBL" id="MPM87667.1"/>
    </source>
</evidence>
<dbReference type="Gene3D" id="3.30.10.20">
    <property type="match status" value="3"/>
</dbReference>
<proteinExistence type="predicted"/>
<comment type="caution">
    <text evidence="4">The sequence shown here is derived from an EMBL/GenBank/DDBJ whole genome shotgun (WGS) entry which is preliminary data.</text>
</comment>
<dbReference type="PROSITE" id="PS51178">
    <property type="entry name" value="PASTA"/>
    <property type="match status" value="3"/>
</dbReference>
<keyword evidence="2" id="KW-1133">Transmembrane helix</keyword>